<gene>
    <name evidence="2" type="ORF">H9784_05915</name>
</gene>
<dbReference type="PANTHER" id="PTHR34215:SF1">
    <property type="entry name" value="YLXR DOMAIN-CONTAINING PROTEIN"/>
    <property type="match status" value="1"/>
</dbReference>
<reference evidence="2" key="2">
    <citation type="submission" date="2021-04" db="EMBL/GenBank/DDBJ databases">
        <authorList>
            <person name="Gilroy R."/>
        </authorList>
    </citation>
    <scope>NUCLEOTIDE SEQUENCE</scope>
    <source>
        <strain evidence="2">5032</strain>
    </source>
</reference>
<evidence type="ECO:0000313" key="2">
    <source>
        <dbReference type="EMBL" id="HJA79094.1"/>
    </source>
</evidence>
<dbReference type="InterPro" id="IPR035931">
    <property type="entry name" value="YlxR-like_sf"/>
</dbReference>
<dbReference type="EMBL" id="DWZD01000039">
    <property type="protein sequence ID" value="HJA79094.1"/>
    <property type="molecule type" value="Genomic_DNA"/>
</dbReference>
<accession>A0A9D2KR03</accession>
<dbReference type="Pfam" id="PF04296">
    <property type="entry name" value="YlxR"/>
    <property type="match status" value="1"/>
</dbReference>
<dbReference type="InterPro" id="IPR007393">
    <property type="entry name" value="YlxR_dom"/>
</dbReference>
<feature type="domain" description="YlxR" evidence="1">
    <location>
        <begin position="15"/>
        <end position="67"/>
    </location>
</feature>
<dbReference type="AlphaFoldDB" id="A0A9D2KR03"/>
<dbReference type="Proteomes" id="UP000823821">
    <property type="component" value="Unassembled WGS sequence"/>
</dbReference>
<name>A0A9D2KR03_9BACT</name>
<comment type="caution">
    <text evidence="2">The sequence shown here is derived from an EMBL/GenBank/DDBJ whole genome shotgun (WGS) entry which is preliminary data.</text>
</comment>
<organism evidence="2 3">
    <name type="scientific">Candidatus Desulfovibrio intestinavium</name>
    <dbReference type="NCBI Taxonomy" id="2838534"/>
    <lineage>
        <taxon>Bacteria</taxon>
        <taxon>Pseudomonadati</taxon>
        <taxon>Thermodesulfobacteriota</taxon>
        <taxon>Desulfovibrionia</taxon>
        <taxon>Desulfovibrionales</taxon>
        <taxon>Desulfovibrionaceae</taxon>
        <taxon>Desulfovibrio</taxon>
    </lineage>
</organism>
<dbReference type="InterPro" id="IPR037465">
    <property type="entry name" value="YlxR"/>
</dbReference>
<sequence length="80" mass="9304">MPRREDDAAPHVPMRMCVICRERRHKATLSRHVKDEQGNLIIDATMTRPGRGWYVCDRPECLTRFAKFRPGARRKGGKNV</sequence>
<proteinExistence type="predicted"/>
<evidence type="ECO:0000259" key="1">
    <source>
        <dbReference type="Pfam" id="PF04296"/>
    </source>
</evidence>
<protein>
    <submittedName>
        <fullName evidence="2">DUF448 domain-containing protein</fullName>
    </submittedName>
</protein>
<dbReference type="PANTHER" id="PTHR34215">
    <property type="entry name" value="BLL0784 PROTEIN"/>
    <property type="match status" value="1"/>
</dbReference>
<dbReference type="SUPFAM" id="SSF64376">
    <property type="entry name" value="YlxR-like"/>
    <property type="match status" value="1"/>
</dbReference>
<evidence type="ECO:0000313" key="3">
    <source>
        <dbReference type="Proteomes" id="UP000823821"/>
    </source>
</evidence>
<dbReference type="Gene3D" id="3.30.1230.10">
    <property type="entry name" value="YlxR-like"/>
    <property type="match status" value="1"/>
</dbReference>
<reference evidence="2" key="1">
    <citation type="journal article" date="2021" name="PeerJ">
        <title>Extensive microbial diversity within the chicken gut microbiome revealed by metagenomics and culture.</title>
        <authorList>
            <person name="Gilroy R."/>
            <person name="Ravi A."/>
            <person name="Getino M."/>
            <person name="Pursley I."/>
            <person name="Horton D.L."/>
            <person name="Alikhan N.F."/>
            <person name="Baker D."/>
            <person name="Gharbi K."/>
            <person name="Hall N."/>
            <person name="Watson M."/>
            <person name="Adriaenssens E.M."/>
            <person name="Foster-Nyarko E."/>
            <person name="Jarju S."/>
            <person name="Secka A."/>
            <person name="Antonio M."/>
            <person name="Oren A."/>
            <person name="Chaudhuri R.R."/>
            <person name="La Ragione R."/>
            <person name="Hildebrand F."/>
            <person name="Pallen M.J."/>
        </authorList>
    </citation>
    <scope>NUCLEOTIDE SEQUENCE</scope>
    <source>
        <strain evidence="2">5032</strain>
    </source>
</reference>